<organism evidence="2 3">
    <name type="scientific">Carboxylicivirga mesophila</name>
    <dbReference type="NCBI Taxonomy" id="1166478"/>
    <lineage>
        <taxon>Bacteria</taxon>
        <taxon>Pseudomonadati</taxon>
        <taxon>Bacteroidota</taxon>
        <taxon>Bacteroidia</taxon>
        <taxon>Marinilabiliales</taxon>
        <taxon>Marinilabiliaceae</taxon>
        <taxon>Carboxylicivirga</taxon>
    </lineage>
</organism>
<keyword evidence="1" id="KW-0732">Signal</keyword>
<sequence length="153" mass="17399">MKKNTNTYTYKRLVSLFTILFSLFCLNAFAQLPPALEKEYDAFNGEILKAFQIMNTKPEATALKEVAVIKARLIKQSATLFPKLNALPELTEEEDARFMEKTMSKPLYQDLMKLMADPAFIKKVSGSPGLLAEYNELDALLNMGDDEEEEEVY</sequence>
<dbReference type="EMBL" id="JAGUCN010000008">
    <property type="protein sequence ID" value="MBS2211391.1"/>
    <property type="molecule type" value="Genomic_DNA"/>
</dbReference>
<dbReference type="Proteomes" id="UP000721861">
    <property type="component" value="Unassembled WGS sequence"/>
</dbReference>
<keyword evidence="3" id="KW-1185">Reference proteome</keyword>
<gene>
    <name evidence="2" type="ORF">KEM09_08265</name>
</gene>
<evidence type="ECO:0000313" key="3">
    <source>
        <dbReference type="Proteomes" id="UP000721861"/>
    </source>
</evidence>
<name>A0ABS5K8U3_9BACT</name>
<feature type="chain" id="PRO_5046307620" evidence="1">
    <location>
        <begin position="31"/>
        <end position="153"/>
    </location>
</feature>
<accession>A0ABS5K8U3</accession>
<dbReference type="RefSeq" id="WP_212227513.1">
    <property type="nucleotide sequence ID" value="NZ_JAGUCN010000008.1"/>
</dbReference>
<evidence type="ECO:0000256" key="1">
    <source>
        <dbReference type="SAM" id="SignalP"/>
    </source>
</evidence>
<feature type="signal peptide" evidence="1">
    <location>
        <begin position="1"/>
        <end position="30"/>
    </location>
</feature>
<comment type="caution">
    <text evidence="2">The sequence shown here is derived from an EMBL/GenBank/DDBJ whole genome shotgun (WGS) entry which is preliminary data.</text>
</comment>
<proteinExistence type="predicted"/>
<reference evidence="2 3" key="1">
    <citation type="journal article" date="2014" name="Int. J. Syst. Evol. Microbiol.">
        <title>Carboxylicivirga gen. nov. in the family Marinilabiliaceae with two novel species, Carboxylicivirga mesophila sp. nov. and Carboxylicivirga taeanensis sp. nov., and reclassification of Cytophaga fermentans as Saccharicrinis fermentans gen. nov., comb. nov.</title>
        <authorList>
            <person name="Yang S.H."/>
            <person name="Seo H.S."/>
            <person name="Woo J.H."/>
            <person name="Oh H.M."/>
            <person name="Jang H."/>
            <person name="Lee J.H."/>
            <person name="Kim S.J."/>
            <person name="Kwon K.K."/>
        </authorList>
    </citation>
    <scope>NUCLEOTIDE SEQUENCE [LARGE SCALE GENOMIC DNA]</scope>
    <source>
        <strain evidence="2 3">JCM 18290</strain>
    </source>
</reference>
<protein>
    <submittedName>
        <fullName evidence="2">Uncharacterized protein</fullName>
    </submittedName>
</protein>
<evidence type="ECO:0000313" key="2">
    <source>
        <dbReference type="EMBL" id="MBS2211391.1"/>
    </source>
</evidence>